<keyword evidence="1" id="KW-0378">Hydrolase</keyword>
<accession>A0A5N5W9L6</accession>
<dbReference type="InterPro" id="IPR001375">
    <property type="entry name" value="Peptidase_S9_cat"/>
</dbReference>
<name>A0A5N5W9L6_STRMB</name>
<dbReference type="InterPro" id="IPR050300">
    <property type="entry name" value="GDXG_lipolytic_enzyme"/>
</dbReference>
<keyword evidence="5" id="KW-1185">Reference proteome</keyword>
<dbReference type="GO" id="GO:0008236">
    <property type="term" value="F:serine-type peptidase activity"/>
    <property type="evidence" value="ECO:0007669"/>
    <property type="project" value="InterPro"/>
</dbReference>
<comment type="caution">
    <text evidence="4">The sequence shown here is derived from an EMBL/GenBank/DDBJ whole genome shotgun (WGS) entry which is preliminary data.</text>
</comment>
<evidence type="ECO:0000313" key="4">
    <source>
        <dbReference type="EMBL" id="KAB7845445.1"/>
    </source>
</evidence>
<dbReference type="GO" id="GO:0006508">
    <property type="term" value="P:proteolysis"/>
    <property type="evidence" value="ECO:0007669"/>
    <property type="project" value="InterPro"/>
</dbReference>
<proteinExistence type="predicted"/>
<protein>
    <submittedName>
        <fullName evidence="4">Prolyl oligopeptidase family serine peptidase</fullName>
    </submittedName>
</protein>
<feature type="domain" description="Peptidase S9 prolyl oligopeptidase catalytic" evidence="3">
    <location>
        <begin position="84"/>
        <end position="218"/>
    </location>
</feature>
<dbReference type="PANTHER" id="PTHR48081:SF33">
    <property type="entry name" value="KYNURENINE FORMAMIDASE"/>
    <property type="match status" value="1"/>
</dbReference>
<evidence type="ECO:0000313" key="5">
    <source>
        <dbReference type="Proteomes" id="UP000327000"/>
    </source>
</evidence>
<dbReference type="Proteomes" id="UP000327000">
    <property type="component" value="Unassembled WGS sequence"/>
</dbReference>
<feature type="region of interest" description="Disordered" evidence="2">
    <location>
        <begin position="1"/>
        <end position="27"/>
    </location>
</feature>
<evidence type="ECO:0000256" key="1">
    <source>
        <dbReference type="ARBA" id="ARBA00022801"/>
    </source>
</evidence>
<feature type="compositionally biased region" description="Basic and acidic residues" evidence="2">
    <location>
        <begin position="16"/>
        <end position="27"/>
    </location>
</feature>
<evidence type="ECO:0000259" key="3">
    <source>
        <dbReference type="Pfam" id="PF00326"/>
    </source>
</evidence>
<dbReference type="PANTHER" id="PTHR48081">
    <property type="entry name" value="AB HYDROLASE SUPERFAMILY PROTEIN C4A8.06C"/>
    <property type="match status" value="1"/>
</dbReference>
<dbReference type="InterPro" id="IPR029058">
    <property type="entry name" value="AB_hydrolase_fold"/>
</dbReference>
<dbReference type="AlphaFoldDB" id="A0A5N5W9L6"/>
<gene>
    <name evidence="4" type="ORF">FRZ00_13150</name>
</gene>
<dbReference type="OrthoDB" id="3789848at2"/>
<dbReference type="EMBL" id="VOKX01000026">
    <property type="protein sequence ID" value="KAB7845445.1"/>
    <property type="molecule type" value="Genomic_DNA"/>
</dbReference>
<organism evidence="4 5">
    <name type="scientific">Streptomyces mobaraensis</name>
    <name type="common">Streptoverticillium mobaraense</name>
    <dbReference type="NCBI Taxonomy" id="35621"/>
    <lineage>
        <taxon>Bacteria</taxon>
        <taxon>Bacillati</taxon>
        <taxon>Actinomycetota</taxon>
        <taxon>Actinomycetes</taxon>
        <taxon>Kitasatosporales</taxon>
        <taxon>Streptomycetaceae</taxon>
        <taxon>Streptomyces</taxon>
    </lineage>
</organism>
<reference evidence="4 5" key="1">
    <citation type="journal article" date="2019" name="Microb. Cell Fact.">
        <title>Exploring novel herbicidin analogues by transcriptional regulator overexpression and MS/MS molecular networking.</title>
        <authorList>
            <person name="Shi Y."/>
            <person name="Gu R."/>
            <person name="Li Y."/>
            <person name="Wang X."/>
            <person name="Ren W."/>
            <person name="Li X."/>
            <person name="Wang L."/>
            <person name="Xie Y."/>
            <person name="Hong B."/>
        </authorList>
    </citation>
    <scope>NUCLEOTIDE SEQUENCE [LARGE SCALE GENOMIC DNA]</scope>
    <source>
        <strain evidence="4 5">US-43</strain>
    </source>
</reference>
<dbReference type="SUPFAM" id="SSF53474">
    <property type="entry name" value="alpha/beta-Hydrolases"/>
    <property type="match status" value="1"/>
</dbReference>
<dbReference type="RefSeq" id="WP_152263599.1">
    <property type="nucleotide sequence ID" value="NZ_VOKX01000026.1"/>
</dbReference>
<evidence type="ECO:0000256" key="2">
    <source>
        <dbReference type="SAM" id="MobiDB-lite"/>
    </source>
</evidence>
<dbReference type="Gene3D" id="3.40.50.1820">
    <property type="entry name" value="alpha/beta hydrolase"/>
    <property type="match status" value="1"/>
</dbReference>
<sequence length="264" mass="27323">MPSLPAPQLHLARTRQGKDVDVHRPEGPDAGLPVVLLWHGTSPDDRGVLAPLAREVAARGVVVAVPDWRADAPDAGRAALLGSLAWCRANAAAYGGDPDRIVLAGWSAGASAALGVALRPDVADGWRPAAVVGLASRYDLPARTTGTPPLTDLTDSMEPTDPIDPIDSAAGRPVAPVPVLLVHGTEDTLMGPEHSRAALAALTARGWPARLDEPAADHAGVIMAEFDPATGRCRPSDDERVRAQGRLSVRALTEAAGAPTPGTR</sequence>
<dbReference type="Pfam" id="PF00326">
    <property type="entry name" value="Peptidase_S9"/>
    <property type="match status" value="1"/>
</dbReference>